<keyword evidence="3" id="KW-1185">Reference proteome</keyword>
<evidence type="ECO:0000256" key="1">
    <source>
        <dbReference type="SAM" id="Phobius"/>
    </source>
</evidence>
<dbReference type="EMBL" id="CAJFDI010000006">
    <property type="protein sequence ID" value="CAD5235291.1"/>
    <property type="molecule type" value="Genomic_DNA"/>
</dbReference>
<gene>
    <name evidence="2" type="ORF">BXYJ_LOCUS15382</name>
</gene>
<dbReference type="Proteomes" id="UP000659654">
    <property type="component" value="Unassembled WGS sequence"/>
</dbReference>
<feature type="transmembrane region" description="Helical" evidence="1">
    <location>
        <begin position="215"/>
        <end position="240"/>
    </location>
</feature>
<comment type="caution">
    <text evidence="2">The sequence shown here is derived from an EMBL/GenBank/DDBJ whole genome shotgun (WGS) entry which is preliminary data.</text>
</comment>
<keyword evidence="1" id="KW-0812">Transmembrane</keyword>
<keyword evidence="1" id="KW-1133">Transmembrane helix</keyword>
<dbReference type="Proteomes" id="UP000582659">
    <property type="component" value="Unassembled WGS sequence"/>
</dbReference>
<protein>
    <submittedName>
        <fullName evidence="2">(pine wood nematode) hypothetical protein</fullName>
    </submittedName>
</protein>
<feature type="transmembrane region" description="Helical" evidence="1">
    <location>
        <begin position="92"/>
        <end position="112"/>
    </location>
</feature>
<dbReference type="OrthoDB" id="10542762at2759"/>
<dbReference type="AlphaFoldDB" id="A0A7I8XCH5"/>
<dbReference type="EMBL" id="CAJFCV020000006">
    <property type="protein sequence ID" value="CAG9131607.1"/>
    <property type="molecule type" value="Genomic_DNA"/>
</dbReference>
<sequence length="332" mass="38045">MGLPYESTKDLPFSIFTTSGYNGSCKKRKSTIRFSGSTDFSSKPAKLPKKCVLPQESFKFTVLRTLAFLFGFVGRPFYSTIMLIYANFSANIFLFILGPGLVLNMIPIVISLNSESKFGMVFAMVIEVLLMGCSTYLSFTLYVNYTDYMEDPLHDGHYAGMKRYHVSDLVPLSLTLLLSLIFQFLFLILLFHWLRGSPIFPKNPNRLTFKSYRKFEKYFMLISTVVMLLLTCVTICHLFTLENCGHGVRCDRLGFLSTADLHEEAREMDDIRNRNTAVKTVMSYMTFGALDIPFNELPMKSGLGFRENKLDMVEIREHNELHQKNIRLGPVF</sequence>
<feature type="transmembrane region" description="Helical" evidence="1">
    <location>
        <begin position="169"/>
        <end position="194"/>
    </location>
</feature>
<feature type="transmembrane region" description="Helical" evidence="1">
    <location>
        <begin position="66"/>
        <end position="86"/>
    </location>
</feature>
<evidence type="ECO:0000313" key="3">
    <source>
        <dbReference type="Proteomes" id="UP000659654"/>
    </source>
</evidence>
<proteinExistence type="predicted"/>
<feature type="transmembrane region" description="Helical" evidence="1">
    <location>
        <begin position="119"/>
        <end position="143"/>
    </location>
</feature>
<reference evidence="2" key="1">
    <citation type="submission" date="2020-09" db="EMBL/GenBank/DDBJ databases">
        <authorList>
            <person name="Kikuchi T."/>
        </authorList>
    </citation>
    <scope>NUCLEOTIDE SEQUENCE</scope>
    <source>
        <strain evidence="2">Ka4C1</strain>
    </source>
</reference>
<evidence type="ECO:0000313" key="2">
    <source>
        <dbReference type="EMBL" id="CAD5235291.1"/>
    </source>
</evidence>
<organism evidence="2 3">
    <name type="scientific">Bursaphelenchus xylophilus</name>
    <name type="common">Pinewood nematode worm</name>
    <name type="synonym">Aphelenchoides xylophilus</name>
    <dbReference type="NCBI Taxonomy" id="6326"/>
    <lineage>
        <taxon>Eukaryota</taxon>
        <taxon>Metazoa</taxon>
        <taxon>Ecdysozoa</taxon>
        <taxon>Nematoda</taxon>
        <taxon>Chromadorea</taxon>
        <taxon>Rhabditida</taxon>
        <taxon>Tylenchina</taxon>
        <taxon>Tylenchomorpha</taxon>
        <taxon>Aphelenchoidea</taxon>
        <taxon>Aphelenchoididae</taxon>
        <taxon>Bursaphelenchus</taxon>
    </lineage>
</organism>
<keyword evidence="1" id="KW-0472">Membrane</keyword>
<accession>A0A7I8XCH5</accession>
<name>A0A7I8XCH5_BURXY</name>